<feature type="region of interest" description="Disordered" evidence="5">
    <location>
        <begin position="115"/>
        <end position="162"/>
    </location>
</feature>
<keyword evidence="3 7" id="KW-0732">Signal</keyword>
<evidence type="ECO:0000259" key="8">
    <source>
        <dbReference type="Pfam" id="PF04234"/>
    </source>
</evidence>
<dbReference type="RefSeq" id="WP_112233283.1">
    <property type="nucleotide sequence ID" value="NZ_QLZQ01000004.1"/>
</dbReference>
<dbReference type="GO" id="GO:0030313">
    <property type="term" value="C:cell envelope"/>
    <property type="evidence" value="ECO:0007669"/>
    <property type="project" value="UniProtKB-SubCell"/>
</dbReference>
<evidence type="ECO:0000256" key="7">
    <source>
        <dbReference type="SAM" id="SignalP"/>
    </source>
</evidence>
<comment type="subcellular location">
    <subcellularLocation>
        <location evidence="1">Cell envelope</location>
    </subcellularLocation>
</comment>
<keyword evidence="4" id="KW-0186">Copper</keyword>
<dbReference type="EMBL" id="QLZQ01000004">
    <property type="protein sequence ID" value="RAZ67348.1"/>
    <property type="molecule type" value="Genomic_DNA"/>
</dbReference>
<dbReference type="InterPro" id="IPR014755">
    <property type="entry name" value="Cu-Rt/internalin_Ig-like"/>
</dbReference>
<gene>
    <name evidence="9" type="ORF">DP119_11335</name>
</gene>
<dbReference type="GO" id="GO:0006825">
    <property type="term" value="P:copper ion transport"/>
    <property type="evidence" value="ECO:0007669"/>
    <property type="project" value="InterPro"/>
</dbReference>
<feature type="signal peptide" evidence="7">
    <location>
        <begin position="1"/>
        <end position="20"/>
    </location>
</feature>
<dbReference type="OrthoDB" id="2353937at2"/>
<dbReference type="PANTHER" id="PTHR34820">
    <property type="entry name" value="INNER MEMBRANE PROTEIN YEBZ"/>
    <property type="match status" value="1"/>
</dbReference>
<protein>
    <recommendedName>
        <fullName evidence="8">CopC domain-containing protein</fullName>
    </recommendedName>
</protein>
<dbReference type="GO" id="GO:0005886">
    <property type="term" value="C:plasma membrane"/>
    <property type="evidence" value="ECO:0007669"/>
    <property type="project" value="TreeGrafter"/>
</dbReference>
<keyword evidence="2" id="KW-0479">Metal-binding</keyword>
<feature type="compositionally biased region" description="Acidic residues" evidence="5">
    <location>
        <begin position="115"/>
        <end position="143"/>
    </location>
</feature>
<feature type="domain" description="CopC" evidence="8">
    <location>
        <begin position="21"/>
        <end position="111"/>
    </location>
</feature>
<evidence type="ECO:0000256" key="5">
    <source>
        <dbReference type="SAM" id="MobiDB-lite"/>
    </source>
</evidence>
<dbReference type="Gene3D" id="2.60.40.1220">
    <property type="match status" value="1"/>
</dbReference>
<dbReference type="InterPro" id="IPR032694">
    <property type="entry name" value="CopC/D"/>
</dbReference>
<proteinExistence type="predicted"/>
<dbReference type="InterPro" id="IPR007348">
    <property type="entry name" value="CopC_dom"/>
</dbReference>
<evidence type="ECO:0000256" key="3">
    <source>
        <dbReference type="ARBA" id="ARBA00022729"/>
    </source>
</evidence>
<dbReference type="PANTHER" id="PTHR34820:SF4">
    <property type="entry name" value="INNER MEMBRANE PROTEIN YEBZ"/>
    <property type="match status" value="1"/>
</dbReference>
<dbReference type="InterPro" id="IPR014756">
    <property type="entry name" value="Ig_E-set"/>
</dbReference>
<evidence type="ECO:0000313" key="10">
    <source>
        <dbReference type="Proteomes" id="UP000251869"/>
    </source>
</evidence>
<evidence type="ECO:0000256" key="1">
    <source>
        <dbReference type="ARBA" id="ARBA00004196"/>
    </source>
</evidence>
<dbReference type="GO" id="GO:0046688">
    <property type="term" value="P:response to copper ion"/>
    <property type="evidence" value="ECO:0007669"/>
    <property type="project" value="InterPro"/>
</dbReference>
<evidence type="ECO:0000313" key="9">
    <source>
        <dbReference type="EMBL" id="RAZ67348.1"/>
    </source>
</evidence>
<dbReference type="AlphaFoldDB" id="A0A365K4A7"/>
<keyword evidence="6" id="KW-0472">Membrane</keyword>
<sequence>MKKMMILLSALLVFPISAQAHSVLEASTPAEGELVTEPVVAVALDFSAGIEEGSSMTMTMDGTAVDFSEVAVMDDQLIGTPAEVLEDGAYVVEYDVLSEDGHPIQGSLAFELQAGDEEAAQEEPAEESAEPEADENVAEETEQTEATGMEQAAAGDPEAPRGNNGSSMTLIIAGIAIILLIAAVVLMRRKR</sequence>
<organism evidence="9 10">
    <name type="scientific">Planococcus maitriensis</name>
    <dbReference type="NCBI Taxonomy" id="221799"/>
    <lineage>
        <taxon>Bacteria</taxon>
        <taxon>Bacillati</taxon>
        <taxon>Bacillota</taxon>
        <taxon>Bacilli</taxon>
        <taxon>Bacillales</taxon>
        <taxon>Caryophanaceae</taxon>
        <taxon>Planococcus</taxon>
    </lineage>
</organism>
<evidence type="ECO:0000256" key="2">
    <source>
        <dbReference type="ARBA" id="ARBA00022723"/>
    </source>
</evidence>
<dbReference type="Pfam" id="PF04234">
    <property type="entry name" value="CopC"/>
    <property type="match status" value="1"/>
</dbReference>
<feature type="chain" id="PRO_5016917857" description="CopC domain-containing protein" evidence="7">
    <location>
        <begin position="21"/>
        <end position="191"/>
    </location>
</feature>
<dbReference type="Proteomes" id="UP000251869">
    <property type="component" value="Unassembled WGS sequence"/>
</dbReference>
<keyword evidence="6" id="KW-1133">Transmembrane helix</keyword>
<keyword evidence="6" id="KW-0812">Transmembrane</keyword>
<evidence type="ECO:0000256" key="4">
    <source>
        <dbReference type="ARBA" id="ARBA00023008"/>
    </source>
</evidence>
<comment type="caution">
    <text evidence="9">The sequence shown here is derived from an EMBL/GenBank/DDBJ whole genome shotgun (WGS) entry which is preliminary data.</text>
</comment>
<dbReference type="GO" id="GO:0042597">
    <property type="term" value="C:periplasmic space"/>
    <property type="evidence" value="ECO:0007669"/>
    <property type="project" value="InterPro"/>
</dbReference>
<reference evidence="9 10" key="1">
    <citation type="submission" date="2018-06" db="EMBL/GenBank/DDBJ databases">
        <title>The draft genome sequences of strains SCU63 and S1.</title>
        <authorList>
            <person name="Gan L."/>
        </authorList>
    </citation>
    <scope>NUCLEOTIDE SEQUENCE [LARGE SCALE GENOMIC DNA]</scope>
    <source>
        <strain evidence="9 10">S1</strain>
    </source>
</reference>
<keyword evidence="10" id="KW-1185">Reference proteome</keyword>
<feature type="transmembrane region" description="Helical" evidence="6">
    <location>
        <begin position="168"/>
        <end position="187"/>
    </location>
</feature>
<evidence type="ECO:0000256" key="6">
    <source>
        <dbReference type="SAM" id="Phobius"/>
    </source>
</evidence>
<dbReference type="GO" id="GO:0005507">
    <property type="term" value="F:copper ion binding"/>
    <property type="evidence" value="ECO:0007669"/>
    <property type="project" value="InterPro"/>
</dbReference>
<name>A0A365K4A7_9BACL</name>
<dbReference type="SUPFAM" id="SSF81296">
    <property type="entry name" value="E set domains"/>
    <property type="match status" value="1"/>
</dbReference>
<accession>A0A365K4A7</accession>